<reference evidence="4" key="1">
    <citation type="submission" date="2023-10" db="EMBL/GenBank/DDBJ databases">
        <authorList>
            <person name="Chen Y."/>
            <person name="Shah S."/>
            <person name="Dougan E. K."/>
            <person name="Thang M."/>
            <person name="Chan C."/>
        </authorList>
    </citation>
    <scope>NUCLEOTIDE SEQUENCE [LARGE SCALE GENOMIC DNA]</scope>
</reference>
<gene>
    <name evidence="4" type="ORF">PCOR1329_LOCUS7518</name>
</gene>
<feature type="compositionally biased region" description="Basic and acidic residues" evidence="2">
    <location>
        <begin position="1"/>
        <end position="13"/>
    </location>
</feature>
<evidence type="ECO:0000256" key="1">
    <source>
        <dbReference type="ARBA" id="ARBA00022837"/>
    </source>
</evidence>
<dbReference type="Proteomes" id="UP001189429">
    <property type="component" value="Unassembled WGS sequence"/>
</dbReference>
<keyword evidence="5" id="KW-1185">Reference proteome</keyword>
<dbReference type="SUPFAM" id="SSF47473">
    <property type="entry name" value="EF-hand"/>
    <property type="match status" value="1"/>
</dbReference>
<name>A0ABN9Q6G4_9DINO</name>
<proteinExistence type="predicted"/>
<comment type="caution">
    <text evidence="4">The sequence shown here is derived from an EMBL/GenBank/DDBJ whole genome shotgun (WGS) entry which is preliminary data.</text>
</comment>
<dbReference type="EMBL" id="CAUYUJ010002036">
    <property type="protein sequence ID" value="CAK0798875.1"/>
    <property type="molecule type" value="Genomic_DNA"/>
</dbReference>
<evidence type="ECO:0000313" key="4">
    <source>
        <dbReference type="EMBL" id="CAK0798875.1"/>
    </source>
</evidence>
<keyword evidence="1" id="KW-0106">Calcium</keyword>
<accession>A0ABN9Q6G4</accession>
<dbReference type="InterPro" id="IPR011992">
    <property type="entry name" value="EF-hand-dom_pair"/>
</dbReference>
<feature type="region of interest" description="Disordered" evidence="2">
    <location>
        <begin position="124"/>
        <end position="157"/>
    </location>
</feature>
<dbReference type="Pfam" id="PF00036">
    <property type="entry name" value="EF-hand_1"/>
    <property type="match status" value="1"/>
</dbReference>
<dbReference type="InterPro" id="IPR002048">
    <property type="entry name" value="EF_hand_dom"/>
</dbReference>
<feature type="region of interest" description="Disordered" evidence="2">
    <location>
        <begin position="1"/>
        <end position="27"/>
    </location>
</feature>
<feature type="non-terminal residue" evidence="4">
    <location>
        <position position="157"/>
    </location>
</feature>
<feature type="compositionally biased region" description="Polar residues" evidence="2">
    <location>
        <begin position="131"/>
        <end position="142"/>
    </location>
</feature>
<protein>
    <recommendedName>
        <fullName evidence="3">EF-hand domain-containing protein</fullName>
    </recommendedName>
</protein>
<evidence type="ECO:0000256" key="2">
    <source>
        <dbReference type="SAM" id="MobiDB-lite"/>
    </source>
</evidence>
<evidence type="ECO:0000259" key="3">
    <source>
        <dbReference type="PROSITE" id="PS50222"/>
    </source>
</evidence>
<dbReference type="Gene3D" id="1.10.238.10">
    <property type="entry name" value="EF-hand"/>
    <property type="match status" value="1"/>
</dbReference>
<feature type="domain" description="EF-hand" evidence="3">
    <location>
        <begin position="76"/>
        <end position="111"/>
    </location>
</feature>
<dbReference type="InterPro" id="IPR018247">
    <property type="entry name" value="EF_Hand_1_Ca_BS"/>
</dbReference>
<sequence length="157" mass="17432">MPARERSDRRRGSGDLGGRQSGEDSNDLELDALQPCIRKASNCSNYSTLSRRDSISMVGDLINDFQLTMKKLMAEKGESSLTSWFRHFDTNGNGKIDYEEFYSGLQRLNYPTLSVFGGRLTSMDQARSRSTRSMQTPRRSGTCSGGGADPSSLARRT</sequence>
<organism evidence="4 5">
    <name type="scientific">Prorocentrum cordatum</name>
    <dbReference type="NCBI Taxonomy" id="2364126"/>
    <lineage>
        <taxon>Eukaryota</taxon>
        <taxon>Sar</taxon>
        <taxon>Alveolata</taxon>
        <taxon>Dinophyceae</taxon>
        <taxon>Prorocentrales</taxon>
        <taxon>Prorocentraceae</taxon>
        <taxon>Prorocentrum</taxon>
    </lineage>
</organism>
<evidence type="ECO:0000313" key="5">
    <source>
        <dbReference type="Proteomes" id="UP001189429"/>
    </source>
</evidence>
<dbReference type="SMART" id="SM00054">
    <property type="entry name" value="EFh"/>
    <property type="match status" value="1"/>
</dbReference>
<dbReference type="PROSITE" id="PS50222">
    <property type="entry name" value="EF_HAND_2"/>
    <property type="match status" value="1"/>
</dbReference>
<dbReference type="PROSITE" id="PS00018">
    <property type="entry name" value="EF_HAND_1"/>
    <property type="match status" value="1"/>
</dbReference>